<sequence length="145" mass="16321">MKRICSFDCSKVATVVRVVGTARTYSPTQKPTRPHLLSLRGWDAHLENEIAQPPEGVHPFAREHAQPFERKEGRFYGFMLRYESREEVAERLFMEGVGPPPVRGARTPGGLPDMRILLATPSPLQHFPHPFSTLSVSFISDGPVR</sequence>
<evidence type="ECO:0000313" key="2">
    <source>
        <dbReference type="Proteomes" id="UP001607303"/>
    </source>
</evidence>
<evidence type="ECO:0000313" key="1">
    <source>
        <dbReference type="EMBL" id="KAL2733492.1"/>
    </source>
</evidence>
<protein>
    <submittedName>
        <fullName evidence="1">Uncharacterized protein</fullName>
    </submittedName>
</protein>
<reference evidence="1 2" key="1">
    <citation type="journal article" date="2024" name="Ann. Entomol. Soc. Am.">
        <title>Genomic analyses of the southern and eastern yellowjacket wasps (Hymenoptera: Vespidae) reveal evolutionary signatures of social life.</title>
        <authorList>
            <person name="Catto M.A."/>
            <person name="Caine P.B."/>
            <person name="Orr S.E."/>
            <person name="Hunt B.G."/>
            <person name="Goodisman M.A.D."/>
        </authorList>
    </citation>
    <scope>NUCLEOTIDE SEQUENCE [LARGE SCALE GENOMIC DNA]</scope>
    <source>
        <strain evidence="1">232</strain>
        <tissue evidence="1">Head and thorax</tissue>
    </source>
</reference>
<dbReference type="AlphaFoldDB" id="A0ABD2BL61"/>
<name>A0ABD2BL61_VESMC</name>
<accession>A0ABD2BL61</accession>
<proteinExistence type="predicted"/>
<gene>
    <name evidence="1" type="ORF">V1477_014460</name>
</gene>
<comment type="caution">
    <text evidence="1">The sequence shown here is derived from an EMBL/GenBank/DDBJ whole genome shotgun (WGS) entry which is preliminary data.</text>
</comment>
<dbReference type="Proteomes" id="UP001607303">
    <property type="component" value="Unassembled WGS sequence"/>
</dbReference>
<keyword evidence="2" id="KW-1185">Reference proteome</keyword>
<dbReference type="EMBL" id="JAYRBN010000074">
    <property type="protein sequence ID" value="KAL2733492.1"/>
    <property type="molecule type" value="Genomic_DNA"/>
</dbReference>
<organism evidence="1 2">
    <name type="scientific">Vespula maculifrons</name>
    <name type="common">Eastern yellow jacket</name>
    <name type="synonym">Wasp</name>
    <dbReference type="NCBI Taxonomy" id="7453"/>
    <lineage>
        <taxon>Eukaryota</taxon>
        <taxon>Metazoa</taxon>
        <taxon>Ecdysozoa</taxon>
        <taxon>Arthropoda</taxon>
        <taxon>Hexapoda</taxon>
        <taxon>Insecta</taxon>
        <taxon>Pterygota</taxon>
        <taxon>Neoptera</taxon>
        <taxon>Endopterygota</taxon>
        <taxon>Hymenoptera</taxon>
        <taxon>Apocrita</taxon>
        <taxon>Aculeata</taxon>
        <taxon>Vespoidea</taxon>
        <taxon>Vespidae</taxon>
        <taxon>Vespinae</taxon>
        <taxon>Vespula</taxon>
    </lineage>
</organism>